<evidence type="ECO:0000313" key="1">
    <source>
        <dbReference type="EMBL" id="KAI1697554.1"/>
    </source>
</evidence>
<dbReference type="EMBL" id="JAKKPZ010000263">
    <property type="protein sequence ID" value="KAI1697554.1"/>
    <property type="molecule type" value="Genomic_DNA"/>
</dbReference>
<reference evidence="1" key="1">
    <citation type="submission" date="2022-01" db="EMBL/GenBank/DDBJ databases">
        <title>Genome Sequence Resource for Two Populations of Ditylenchus destructor, the Migratory Endoparasitic Phytonematode.</title>
        <authorList>
            <person name="Zhang H."/>
            <person name="Lin R."/>
            <person name="Xie B."/>
        </authorList>
    </citation>
    <scope>NUCLEOTIDE SEQUENCE</scope>
    <source>
        <strain evidence="1">BazhouSP</strain>
    </source>
</reference>
<accession>A0AAD4QUW7</accession>
<keyword evidence="2" id="KW-1185">Reference proteome</keyword>
<proteinExistence type="predicted"/>
<name>A0AAD4QUW7_9BILA</name>
<evidence type="ECO:0000313" key="2">
    <source>
        <dbReference type="Proteomes" id="UP001201812"/>
    </source>
</evidence>
<gene>
    <name evidence="1" type="ORF">DdX_18441</name>
</gene>
<protein>
    <submittedName>
        <fullName evidence="1">Uncharacterized protein</fullName>
    </submittedName>
</protein>
<comment type="caution">
    <text evidence="1">The sequence shown here is derived from an EMBL/GenBank/DDBJ whole genome shotgun (WGS) entry which is preliminary data.</text>
</comment>
<dbReference type="Proteomes" id="UP001201812">
    <property type="component" value="Unassembled WGS sequence"/>
</dbReference>
<sequence>MTYNISRLSNLIALEQYPNLLEGGKYLRPVGFEKLALPNEKSSLTKKYTFWQNKLIDLGKEAQSKPYAANSQEFRKAFDDMMNAEKQI</sequence>
<organism evidence="1 2">
    <name type="scientific">Ditylenchus destructor</name>
    <dbReference type="NCBI Taxonomy" id="166010"/>
    <lineage>
        <taxon>Eukaryota</taxon>
        <taxon>Metazoa</taxon>
        <taxon>Ecdysozoa</taxon>
        <taxon>Nematoda</taxon>
        <taxon>Chromadorea</taxon>
        <taxon>Rhabditida</taxon>
        <taxon>Tylenchina</taxon>
        <taxon>Tylenchomorpha</taxon>
        <taxon>Sphaerularioidea</taxon>
        <taxon>Anguinidae</taxon>
        <taxon>Anguininae</taxon>
        <taxon>Ditylenchus</taxon>
    </lineage>
</organism>
<dbReference type="AlphaFoldDB" id="A0AAD4QUW7"/>